<evidence type="ECO:0000313" key="3">
    <source>
        <dbReference type="EMBL" id="EEF57858.1"/>
    </source>
</evidence>
<dbReference type="EMBL" id="ABOX02000055">
    <property type="protein sequence ID" value="EEF57858.1"/>
    <property type="molecule type" value="Genomic_DNA"/>
</dbReference>
<evidence type="ECO:0000256" key="1">
    <source>
        <dbReference type="ARBA" id="ARBA00022723"/>
    </source>
</evidence>
<dbReference type="Proteomes" id="UP000003688">
    <property type="component" value="Unassembled WGS sequence"/>
</dbReference>
<dbReference type="InterPro" id="IPR006121">
    <property type="entry name" value="HMA_dom"/>
</dbReference>
<dbReference type="STRING" id="320771.Cflav_PD0922"/>
<dbReference type="CDD" id="cd00371">
    <property type="entry name" value="HMA"/>
    <property type="match status" value="1"/>
</dbReference>
<dbReference type="PROSITE" id="PS50846">
    <property type="entry name" value="HMA_2"/>
    <property type="match status" value="1"/>
</dbReference>
<name>B9XQK8_PEDPL</name>
<dbReference type="PRINTS" id="PR00946">
    <property type="entry name" value="HGSCAVENGER"/>
</dbReference>
<dbReference type="InterPro" id="IPR001802">
    <property type="entry name" value="MerP/CopZ"/>
</dbReference>
<evidence type="ECO:0000259" key="2">
    <source>
        <dbReference type="PROSITE" id="PS50846"/>
    </source>
</evidence>
<dbReference type="Pfam" id="PF00403">
    <property type="entry name" value="HMA"/>
    <property type="match status" value="1"/>
</dbReference>
<reference evidence="3 4" key="1">
    <citation type="journal article" date="2011" name="J. Bacteriol.">
        <title>Genome sequence of 'Pedosphaera parvula' Ellin514, an aerobic Verrucomicrobial isolate from pasture soil.</title>
        <authorList>
            <person name="Kant R."/>
            <person name="van Passel M.W."/>
            <person name="Sangwan P."/>
            <person name="Palva A."/>
            <person name="Lucas S."/>
            <person name="Copeland A."/>
            <person name="Lapidus A."/>
            <person name="Glavina Del Rio T."/>
            <person name="Dalin E."/>
            <person name="Tice H."/>
            <person name="Bruce D."/>
            <person name="Goodwin L."/>
            <person name="Pitluck S."/>
            <person name="Chertkov O."/>
            <person name="Larimer F.W."/>
            <person name="Land M.L."/>
            <person name="Hauser L."/>
            <person name="Brettin T.S."/>
            <person name="Detter J.C."/>
            <person name="Han S."/>
            <person name="de Vos W.M."/>
            <person name="Janssen P.H."/>
            <person name="Smidt H."/>
        </authorList>
    </citation>
    <scope>NUCLEOTIDE SEQUENCE [LARGE SCALE GENOMIC DNA]</scope>
    <source>
        <strain evidence="3 4">Ellin514</strain>
    </source>
</reference>
<dbReference type="AlphaFoldDB" id="B9XQK8"/>
<dbReference type="SUPFAM" id="SSF55008">
    <property type="entry name" value="HMA, heavy metal-associated domain"/>
    <property type="match status" value="1"/>
</dbReference>
<dbReference type="FunFam" id="3.30.70.100:FF:000001">
    <property type="entry name" value="ATPase copper transporting beta"/>
    <property type="match status" value="1"/>
</dbReference>
<gene>
    <name evidence="3" type="ORF">Cflav_PD0922</name>
</gene>
<proteinExistence type="predicted"/>
<protein>
    <submittedName>
        <fullName evidence="3">Heavy metal transport/detoxification protein</fullName>
    </submittedName>
</protein>
<keyword evidence="1" id="KW-0479">Metal-binding</keyword>
<accession>B9XQK8</accession>
<keyword evidence="4" id="KW-1185">Reference proteome</keyword>
<organism evidence="3 4">
    <name type="scientific">Pedosphaera parvula (strain Ellin514)</name>
    <dbReference type="NCBI Taxonomy" id="320771"/>
    <lineage>
        <taxon>Bacteria</taxon>
        <taxon>Pseudomonadati</taxon>
        <taxon>Verrucomicrobiota</taxon>
        <taxon>Pedosphaerae</taxon>
        <taxon>Pedosphaerales</taxon>
        <taxon>Pedosphaeraceae</taxon>
        <taxon>Pedosphaera</taxon>
    </lineage>
</organism>
<evidence type="ECO:0000313" key="4">
    <source>
        <dbReference type="Proteomes" id="UP000003688"/>
    </source>
</evidence>
<feature type="domain" description="HMA" evidence="2">
    <location>
        <begin position="24"/>
        <end position="90"/>
    </location>
</feature>
<dbReference type="Gene3D" id="3.30.70.100">
    <property type="match status" value="1"/>
</dbReference>
<dbReference type="GO" id="GO:0046872">
    <property type="term" value="F:metal ion binding"/>
    <property type="evidence" value="ECO:0007669"/>
    <property type="project" value="UniProtKB-KW"/>
</dbReference>
<dbReference type="InterPro" id="IPR036163">
    <property type="entry name" value="HMA_dom_sf"/>
</dbReference>
<sequence length="97" mass="10913">MLGTEDDMDKKNIANLSPEERLLETHVIEIDGMTCDSCVNIINDALQAVDGVKEVRVDRPNRRVHVTYDSSKTNIPALHDVLLDHGYRPTIFAEPAR</sequence>
<comment type="caution">
    <text evidence="3">The sequence shown here is derived from an EMBL/GenBank/DDBJ whole genome shotgun (WGS) entry which is preliminary data.</text>
</comment>